<gene>
    <name evidence="4" type="ORF">DSL72_007718</name>
</gene>
<evidence type="ECO:0000313" key="4">
    <source>
        <dbReference type="EMBL" id="QSZ34859.1"/>
    </source>
</evidence>
<proteinExistence type="predicted"/>
<evidence type="ECO:0008006" key="6">
    <source>
        <dbReference type="Google" id="ProtNLM"/>
    </source>
</evidence>
<dbReference type="PANTHER" id="PTHR46457">
    <property type="entry name" value="DNA REPAIR PROTEIN RAD51 HOMOLOG 4"/>
    <property type="match status" value="1"/>
</dbReference>
<comment type="subcellular location">
    <subcellularLocation>
        <location evidence="1">Nucleus</location>
    </subcellularLocation>
</comment>
<dbReference type="EMBL" id="CP063409">
    <property type="protein sequence ID" value="QSZ34859.1"/>
    <property type="molecule type" value="Genomic_DNA"/>
</dbReference>
<evidence type="ECO:0000256" key="2">
    <source>
        <dbReference type="ARBA" id="ARBA00023242"/>
    </source>
</evidence>
<dbReference type="GO" id="GO:0042148">
    <property type="term" value="P:DNA strand invasion"/>
    <property type="evidence" value="ECO:0007669"/>
    <property type="project" value="TreeGrafter"/>
</dbReference>
<dbReference type="GO" id="GO:0005815">
    <property type="term" value="C:microtubule organizing center"/>
    <property type="evidence" value="ECO:0007669"/>
    <property type="project" value="TreeGrafter"/>
</dbReference>
<dbReference type="OrthoDB" id="336321at2759"/>
<dbReference type="GO" id="GO:0033063">
    <property type="term" value="C:Rad51B-Rad51C-Rad51D-XRCC2 complex"/>
    <property type="evidence" value="ECO:0007669"/>
    <property type="project" value="TreeGrafter"/>
</dbReference>
<feature type="compositionally biased region" description="Acidic residues" evidence="3">
    <location>
        <begin position="246"/>
        <end position="256"/>
    </location>
</feature>
<dbReference type="GO" id="GO:0005657">
    <property type="term" value="C:replication fork"/>
    <property type="evidence" value="ECO:0007669"/>
    <property type="project" value="TreeGrafter"/>
</dbReference>
<evidence type="ECO:0000256" key="3">
    <source>
        <dbReference type="SAM" id="MobiDB-lite"/>
    </source>
</evidence>
<feature type="region of interest" description="Disordered" evidence="3">
    <location>
        <begin position="207"/>
        <end position="275"/>
    </location>
</feature>
<dbReference type="AlphaFoldDB" id="A0A8A3PIJ2"/>
<name>A0A8A3PIJ2_9HELO</name>
<evidence type="ECO:0000313" key="5">
    <source>
        <dbReference type="Proteomes" id="UP000672032"/>
    </source>
</evidence>
<organism evidence="4 5">
    <name type="scientific">Monilinia vaccinii-corymbosi</name>
    <dbReference type="NCBI Taxonomy" id="61207"/>
    <lineage>
        <taxon>Eukaryota</taxon>
        <taxon>Fungi</taxon>
        <taxon>Dikarya</taxon>
        <taxon>Ascomycota</taxon>
        <taxon>Pezizomycotina</taxon>
        <taxon>Leotiomycetes</taxon>
        <taxon>Helotiales</taxon>
        <taxon>Sclerotiniaceae</taxon>
        <taxon>Monilinia</taxon>
    </lineage>
</organism>
<dbReference type="Proteomes" id="UP000672032">
    <property type="component" value="Chromosome 5"/>
</dbReference>
<dbReference type="GO" id="GO:0008094">
    <property type="term" value="F:ATP-dependent activity, acting on DNA"/>
    <property type="evidence" value="ECO:0007669"/>
    <property type="project" value="TreeGrafter"/>
</dbReference>
<dbReference type="GO" id="GO:0000723">
    <property type="term" value="P:telomere maintenance"/>
    <property type="evidence" value="ECO:0007669"/>
    <property type="project" value="TreeGrafter"/>
</dbReference>
<keyword evidence="2" id="KW-0539">Nucleus</keyword>
<reference evidence="4" key="1">
    <citation type="submission" date="2020-10" db="EMBL/GenBank/DDBJ databases">
        <title>Genome Sequence of Monilinia vaccinii-corymbosi Sheds Light on Mummy Berry Disease Infection of Blueberry and Mating Type.</title>
        <authorList>
            <person name="Yow A.G."/>
            <person name="Zhang Y."/>
            <person name="Bansal K."/>
            <person name="Eacker S.M."/>
            <person name="Sullivan S."/>
            <person name="Liachko I."/>
            <person name="Cubeta M.A."/>
            <person name="Rollins J.A."/>
            <person name="Ashrafi H."/>
        </authorList>
    </citation>
    <scope>NUCLEOTIDE SEQUENCE</scope>
    <source>
        <strain evidence="4">RL-1</strain>
    </source>
</reference>
<dbReference type="GO" id="GO:0000724">
    <property type="term" value="P:double-strand break repair via homologous recombination"/>
    <property type="evidence" value="ECO:0007669"/>
    <property type="project" value="TreeGrafter"/>
</dbReference>
<keyword evidence="5" id="KW-1185">Reference proteome</keyword>
<dbReference type="InterPro" id="IPR051988">
    <property type="entry name" value="HRR_RAD51_Paralog"/>
</dbReference>
<dbReference type="InterPro" id="IPR027417">
    <property type="entry name" value="P-loop_NTPase"/>
</dbReference>
<dbReference type="Gene3D" id="3.40.50.300">
    <property type="entry name" value="P-loop containing nucleotide triphosphate hydrolases"/>
    <property type="match status" value="1"/>
</dbReference>
<sequence>MIGIDHTVREEASYSSGPALPLVADQLLELEERQRTRFGEEYGGLARIKTGCLEIDDYVLGAGKTRLNGGFERGVVAGLTAADGDESMGGRLVSLNLIASVLLQHADRVNAAQSCPNKSRNTTEPKVMVIDTSGSFGLPLLVKVMRSRILGMRHEMRNRDDTNGNFNHVDDPDEVEIQKQVNAMLELVGISRVFNLEGLWEVLGEVGRSNSRSNNHGDDREISDSISPRKTASRERRAVPYKIPDEIVDSEDEDIDLLTPPSVNTSPQNSSETETSPELLIIDNMHYLISHLFTHSEKASAHNLLSLLSRTLHTLTHTQNMLTVLHNSTVSTKTNYTKSGTRQPPPPVIQSIFTSTAQKPSLGRIFDEFLDLHIMISKVPRLREDVELLYGEGENLQNEVNYCLVFEVLRDECPVLSQDRDLGRRFGDREQRWGLFEVSIEGTELRDAFRDGVNGGMERIVLG</sequence>
<accession>A0A8A3PIJ2</accession>
<protein>
    <recommendedName>
        <fullName evidence="6">DNA recombination and repair protein Rad51-like C-terminal domain-containing protein</fullName>
    </recommendedName>
</protein>
<feature type="compositionally biased region" description="Polar residues" evidence="3">
    <location>
        <begin position="261"/>
        <end position="275"/>
    </location>
</feature>
<evidence type="ECO:0000256" key="1">
    <source>
        <dbReference type="ARBA" id="ARBA00004123"/>
    </source>
</evidence>
<dbReference type="GO" id="GO:0007131">
    <property type="term" value="P:reciprocal meiotic recombination"/>
    <property type="evidence" value="ECO:0007669"/>
    <property type="project" value="TreeGrafter"/>
</dbReference>
<dbReference type="PANTHER" id="PTHR46457:SF1">
    <property type="entry name" value="DNA REPAIR PROTEIN RAD51 HOMOLOG 4"/>
    <property type="match status" value="1"/>
</dbReference>
<dbReference type="GO" id="GO:0003697">
    <property type="term" value="F:single-stranded DNA binding"/>
    <property type="evidence" value="ECO:0007669"/>
    <property type="project" value="TreeGrafter"/>
</dbReference>
<dbReference type="GO" id="GO:0000400">
    <property type="term" value="F:four-way junction DNA binding"/>
    <property type="evidence" value="ECO:0007669"/>
    <property type="project" value="TreeGrafter"/>
</dbReference>